<gene>
    <name evidence="1" type="ORF">Tci_849397</name>
</gene>
<organism evidence="1">
    <name type="scientific">Tanacetum cinerariifolium</name>
    <name type="common">Dalmatian daisy</name>
    <name type="synonym">Chrysanthemum cinerariifolium</name>
    <dbReference type="NCBI Taxonomy" id="118510"/>
    <lineage>
        <taxon>Eukaryota</taxon>
        <taxon>Viridiplantae</taxon>
        <taxon>Streptophyta</taxon>
        <taxon>Embryophyta</taxon>
        <taxon>Tracheophyta</taxon>
        <taxon>Spermatophyta</taxon>
        <taxon>Magnoliopsida</taxon>
        <taxon>eudicotyledons</taxon>
        <taxon>Gunneridae</taxon>
        <taxon>Pentapetalae</taxon>
        <taxon>asterids</taxon>
        <taxon>campanulids</taxon>
        <taxon>Asterales</taxon>
        <taxon>Asteraceae</taxon>
        <taxon>Asteroideae</taxon>
        <taxon>Anthemideae</taxon>
        <taxon>Anthemidinae</taxon>
        <taxon>Tanacetum</taxon>
    </lineage>
</organism>
<evidence type="ECO:0000313" key="1">
    <source>
        <dbReference type="EMBL" id="GFC77427.1"/>
    </source>
</evidence>
<accession>A0A699QXM5</accession>
<proteinExistence type="predicted"/>
<comment type="caution">
    <text evidence="1">The sequence shown here is derived from an EMBL/GenBank/DDBJ whole genome shotgun (WGS) entry which is preliminary data.</text>
</comment>
<dbReference type="AlphaFoldDB" id="A0A699QXM5"/>
<sequence>MFQHFCFISFINEHFSALSLSLMLTGESFPVQKALPDPPRKDSPVSINVKDKAEKRSFTKEIKQKCWSMAETVQGRDPDGWRKDAVGGLSDLDNMQILQTQVNRKKSDNVLDKYILKGF</sequence>
<reference evidence="1" key="1">
    <citation type="journal article" date="2019" name="Sci. Rep.">
        <title>Draft genome of Tanacetum cinerariifolium, the natural source of mosquito coil.</title>
        <authorList>
            <person name="Yamashiro T."/>
            <person name="Shiraishi A."/>
            <person name="Satake H."/>
            <person name="Nakayama K."/>
        </authorList>
    </citation>
    <scope>NUCLEOTIDE SEQUENCE</scope>
</reference>
<dbReference type="PANTHER" id="PTHR33427:SF1">
    <property type="entry name" value="F6A14.21 PROTEIN"/>
    <property type="match status" value="1"/>
</dbReference>
<dbReference type="EMBL" id="BKCJ011060979">
    <property type="protein sequence ID" value="GFC77427.1"/>
    <property type="molecule type" value="Genomic_DNA"/>
</dbReference>
<dbReference type="PANTHER" id="PTHR33427">
    <property type="entry name" value="HNH ENDONUCLEASE"/>
    <property type="match status" value="1"/>
</dbReference>
<name>A0A699QXM5_TANCI</name>
<protein>
    <submittedName>
        <fullName evidence="1">Uncharacterized protein</fullName>
    </submittedName>
</protein>